<accession>A0A0L8VDF2</accession>
<dbReference type="PROSITE" id="PS51352">
    <property type="entry name" value="THIOREDOXIN_2"/>
    <property type="match status" value="1"/>
</dbReference>
<dbReference type="GO" id="GO:0016491">
    <property type="term" value="F:oxidoreductase activity"/>
    <property type="evidence" value="ECO:0007669"/>
    <property type="project" value="InterPro"/>
</dbReference>
<proteinExistence type="predicted"/>
<dbReference type="RefSeq" id="WP_053179645.1">
    <property type="nucleotide sequence ID" value="NZ_LGIA01000025.1"/>
</dbReference>
<feature type="domain" description="Thioredoxin" evidence="2">
    <location>
        <begin position="328"/>
        <end position="463"/>
    </location>
</feature>
<dbReference type="GO" id="GO:0016209">
    <property type="term" value="F:antioxidant activity"/>
    <property type="evidence" value="ECO:0007669"/>
    <property type="project" value="InterPro"/>
</dbReference>
<dbReference type="AlphaFoldDB" id="A0A0L8VDF2"/>
<keyword evidence="1" id="KW-0732">Signal</keyword>
<dbReference type="InterPro" id="IPR000866">
    <property type="entry name" value="AhpC/TSA"/>
</dbReference>
<dbReference type="OrthoDB" id="1097547at2"/>
<name>A0A0L8VDF2_9BACT</name>
<evidence type="ECO:0000313" key="4">
    <source>
        <dbReference type="Proteomes" id="UP000036958"/>
    </source>
</evidence>
<dbReference type="InterPro" id="IPR013766">
    <property type="entry name" value="Thioredoxin_domain"/>
</dbReference>
<dbReference type="Pfam" id="PF00578">
    <property type="entry name" value="AhpC-TSA"/>
    <property type="match status" value="1"/>
</dbReference>
<evidence type="ECO:0000256" key="1">
    <source>
        <dbReference type="SAM" id="SignalP"/>
    </source>
</evidence>
<keyword evidence="4" id="KW-1185">Reference proteome</keyword>
<feature type="signal peptide" evidence="1">
    <location>
        <begin position="1"/>
        <end position="22"/>
    </location>
</feature>
<dbReference type="SUPFAM" id="SSF52833">
    <property type="entry name" value="Thioredoxin-like"/>
    <property type="match status" value="1"/>
</dbReference>
<feature type="chain" id="PRO_5005591781" description="Thioredoxin domain-containing protein" evidence="1">
    <location>
        <begin position="23"/>
        <end position="471"/>
    </location>
</feature>
<evidence type="ECO:0000259" key="2">
    <source>
        <dbReference type="PROSITE" id="PS51352"/>
    </source>
</evidence>
<protein>
    <recommendedName>
        <fullName evidence="2">Thioredoxin domain-containing protein</fullName>
    </recommendedName>
</protein>
<dbReference type="EMBL" id="LGIA01000025">
    <property type="protein sequence ID" value="KOH46494.1"/>
    <property type="molecule type" value="Genomic_DNA"/>
</dbReference>
<dbReference type="PANTHER" id="PTHR42852:SF13">
    <property type="entry name" value="PROTEIN DIPZ"/>
    <property type="match status" value="1"/>
</dbReference>
<dbReference type="InterPro" id="IPR050553">
    <property type="entry name" value="Thioredoxin_ResA/DsbE_sf"/>
</dbReference>
<reference evidence="4" key="1">
    <citation type="submission" date="2015-07" db="EMBL/GenBank/DDBJ databases">
        <title>Genome sequencing of Sunxiuqinia dokdonensis strain SK.</title>
        <authorList>
            <person name="Ahn S."/>
            <person name="Kim B.-C."/>
        </authorList>
    </citation>
    <scope>NUCLEOTIDE SEQUENCE [LARGE SCALE GENOMIC DNA]</scope>
    <source>
        <strain evidence="4">SK</strain>
    </source>
</reference>
<dbReference type="Proteomes" id="UP000036958">
    <property type="component" value="Unassembled WGS sequence"/>
</dbReference>
<dbReference type="InterPro" id="IPR036249">
    <property type="entry name" value="Thioredoxin-like_sf"/>
</dbReference>
<gene>
    <name evidence="3" type="ORF">NC99_06330</name>
</gene>
<comment type="caution">
    <text evidence="3">The sequence shown here is derived from an EMBL/GenBank/DDBJ whole genome shotgun (WGS) entry which is preliminary data.</text>
</comment>
<sequence>MKLRNLLLFLIFTLACSLFSQAQKTVTLKGKAPEYGGYQIEFYRLLDGISEEKQLVTSFRIAPDGSFSASFPLTEITHSFTEIDAYHASLFLVPGQQYELIFPPKKPVSASQKRNPFFEFDEINFALKNSNPAELNRQIEQFELAYLKLESRYFNQIYHQHSKAAVDSLKSSLQRQFPETGDSYFKNYKFYRLAFAEFTLHQGQSNDFTRRYFIDQQPDLLVPPCKQLFQQLFSNYFEFEASKIHSAEFKRLVAQANLAGIENYLMTQNNWNAALSRLVILKSIDDAYFQGQFSPRSLLHLLDKIGESQWDAENKAIAARIKSKLTYLQQGSTAPDITLTDFSGNKHQLRDFTGKYIYLNFTRVSNPICRQHLNHLKDSVNQFDQELHILNLILPDEADKKELILQQNWLGTFYIVDEKAADTYRLTNFPQAYLIDKNGRLALSPAPNPLDGFERQFLNLLKQKRINELRN</sequence>
<evidence type="ECO:0000313" key="3">
    <source>
        <dbReference type="EMBL" id="KOH46494.1"/>
    </source>
</evidence>
<dbReference type="STRING" id="1409788.NC99_06330"/>
<dbReference type="Gene3D" id="3.40.30.10">
    <property type="entry name" value="Glutaredoxin"/>
    <property type="match status" value="1"/>
</dbReference>
<organism evidence="3 4">
    <name type="scientific">Sunxiuqinia dokdonensis</name>
    <dbReference type="NCBI Taxonomy" id="1409788"/>
    <lineage>
        <taxon>Bacteria</taxon>
        <taxon>Pseudomonadati</taxon>
        <taxon>Bacteroidota</taxon>
        <taxon>Bacteroidia</taxon>
        <taxon>Marinilabiliales</taxon>
        <taxon>Prolixibacteraceae</taxon>
        <taxon>Sunxiuqinia</taxon>
    </lineage>
</organism>
<dbReference type="PROSITE" id="PS51257">
    <property type="entry name" value="PROKAR_LIPOPROTEIN"/>
    <property type="match status" value="1"/>
</dbReference>
<dbReference type="PANTHER" id="PTHR42852">
    <property type="entry name" value="THIOL:DISULFIDE INTERCHANGE PROTEIN DSBE"/>
    <property type="match status" value="1"/>
</dbReference>